<organism evidence="1 2">
    <name type="scientific">Symbiodinium necroappetens</name>
    <dbReference type="NCBI Taxonomy" id="1628268"/>
    <lineage>
        <taxon>Eukaryota</taxon>
        <taxon>Sar</taxon>
        <taxon>Alveolata</taxon>
        <taxon>Dinophyceae</taxon>
        <taxon>Suessiales</taxon>
        <taxon>Symbiodiniaceae</taxon>
        <taxon>Symbiodinium</taxon>
    </lineage>
</organism>
<accession>A0A813A6S6</accession>
<dbReference type="OrthoDB" id="420147at2759"/>
<evidence type="ECO:0000313" key="1">
    <source>
        <dbReference type="EMBL" id="CAE7857379.1"/>
    </source>
</evidence>
<comment type="caution">
    <text evidence="1">The sequence shown here is derived from an EMBL/GenBank/DDBJ whole genome shotgun (WGS) entry which is preliminary data.</text>
</comment>
<gene>
    <name evidence="1" type="ORF">SNEC2469_LOCUS26993</name>
</gene>
<reference evidence="1" key="1">
    <citation type="submission" date="2021-02" db="EMBL/GenBank/DDBJ databases">
        <authorList>
            <person name="Dougan E. K."/>
            <person name="Rhodes N."/>
            <person name="Thang M."/>
            <person name="Chan C."/>
        </authorList>
    </citation>
    <scope>NUCLEOTIDE SEQUENCE</scope>
</reference>
<name>A0A813A6S6_9DINO</name>
<dbReference type="Proteomes" id="UP000601435">
    <property type="component" value="Unassembled WGS sequence"/>
</dbReference>
<dbReference type="EMBL" id="CAJNJA010056057">
    <property type="protein sequence ID" value="CAE7857379.1"/>
    <property type="molecule type" value="Genomic_DNA"/>
</dbReference>
<proteinExistence type="predicted"/>
<keyword evidence="2" id="KW-1185">Reference proteome</keyword>
<evidence type="ECO:0000313" key="2">
    <source>
        <dbReference type="Proteomes" id="UP000601435"/>
    </source>
</evidence>
<dbReference type="AlphaFoldDB" id="A0A813A6S6"/>
<protein>
    <submittedName>
        <fullName evidence="1">Uncharacterized protein</fullName>
    </submittedName>
</protein>
<sequence>MLKIFGPARNWMAQLDSDVQTNVHGSVRQAIQLATGARVQQLLRDTIQQTTCWESLVYINITEASHDETAAETMALHCEMLCHWLCRLHELADHHRVLPWKAILAVHSRRYATLLESLRLEWDLIQMLDQLSSKSKVFKAMSFTRWQSVREMLVQAESIDFNPNHECADQVRDVFLAAAALKGAEDAMQSSLLSSLGNELTFNDLRDGERRSQKADFRAPAAMAAGAVKSAWKRSPLEHLSLESKDWADRDASRYLKNTILKGAKQIDQQLGIPMTDLTTKRQLDVLTKPAVLSANLRLYVCLLQEFSQNRTIDIEGLLSDVWTLKLLSACTLWKLSEDEDAEIRLVLQSGTWTAQFLAVDPVEVDGEFYYRIPSQACVQDTVTFKPLQGCLSLARGVAKCEFGLLFKAEAWMTPTRYLCTHRVLQMPSSFIAAWCRLLGLQLGRCSHAERVRRLLQREAFDDAYIQEQEDDKTDDEDADDEAQQAVLEDLNFNLDEDGVNGQEAPAVGEAQAAEAPAEAALPEHLEHQEPANNPAAPAAVDEGYAIPAERAVGATRLCSPFSRAGMLARHPEAGVSCRLASSHFVEE</sequence>